<dbReference type="EMBL" id="AP012057">
    <property type="protein sequence ID" value="BAN01009.1"/>
    <property type="molecule type" value="Genomic_DNA"/>
</dbReference>
<name>A0A6C7E6Z7_ILUCY</name>
<proteinExistence type="predicted"/>
<dbReference type="Pfam" id="PF20789">
    <property type="entry name" value="4HBT_3C"/>
    <property type="match status" value="1"/>
</dbReference>
<evidence type="ECO:0000259" key="1">
    <source>
        <dbReference type="Pfam" id="PF20789"/>
    </source>
</evidence>
<evidence type="ECO:0000313" key="2">
    <source>
        <dbReference type="EMBL" id="BAN01009.1"/>
    </source>
</evidence>
<dbReference type="CDD" id="cd03444">
    <property type="entry name" value="Thioesterase_II_repeat1"/>
    <property type="match status" value="1"/>
</dbReference>
<dbReference type="Gene3D" id="2.40.160.210">
    <property type="entry name" value="Acyl-CoA thioesterase, double hotdog domain"/>
    <property type="match status" value="1"/>
</dbReference>
<accession>A0A6C7E6Z7</accession>
<dbReference type="AlphaFoldDB" id="A0A6C7E6Z7"/>
<dbReference type="InterPro" id="IPR042171">
    <property type="entry name" value="Acyl-CoA_hotdog"/>
</dbReference>
<dbReference type="OrthoDB" id="4370297at2"/>
<dbReference type="Proteomes" id="UP000011863">
    <property type="component" value="Chromosome"/>
</dbReference>
<gene>
    <name evidence="2" type="ORF">YM304_06950</name>
</gene>
<dbReference type="SUPFAM" id="SSF54637">
    <property type="entry name" value="Thioesterase/thiol ester dehydrase-isomerase"/>
    <property type="match status" value="1"/>
</dbReference>
<dbReference type="RefSeq" id="WP_015440257.1">
    <property type="nucleotide sequence ID" value="NC_020520.1"/>
</dbReference>
<evidence type="ECO:0000313" key="3">
    <source>
        <dbReference type="Proteomes" id="UP000011863"/>
    </source>
</evidence>
<organism evidence="2 3">
    <name type="scientific">Ilumatobacter coccineus (strain NBRC 103263 / KCTC 29153 / YM16-304)</name>
    <dbReference type="NCBI Taxonomy" id="1313172"/>
    <lineage>
        <taxon>Bacteria</taxon>
        <taxon>Bacillati</taxon>
        <taxon>Actinomycetota</taxon>
        <taxon>Acidimicrobiia</taxon>
        <taxon>Acidimicrobiales</taxon>
        <taxon>Ilumatobacteraceae</taxon>
        <taxon>Ilumatobacter</taxon>
    </lineage>
</organism>
<feature type="domain" description="Acyl-CoA thioesterase-like C-terminal" evidence="1">
    <location>
        <begin position="129"/>
        <end position="268"/>
    </location>
</feature>
<dbReference type="InterPro" id="IPR049450">
    <property type="entry name" value="ACOT8-like_C"/>
</dbReference>
<sequence length="274" mass="28789">MALISTSEFLGITDADDHGVRHMEVGDRAVGGGRGSLFGGVGLAAGIIGLEDTAAQPAVWATGQYVSTAFPPATLDLEVTLSAVGRTVTQGRVIGSNDGSEIISVLGATGVRPEPARMVGESMPDAPPPEDCIDSERPHEVDSIHDHIDVRMARGMFGFSGAGEPSGDNRTVLWTRFRGVRLDAAALAVMADYSPSALGNSLGRVTFLSSLDNTIRFAEMPSADEADDDWVLLDNRVEFVGNGFGHSSCTMWSRSGRLLAVASQSMTVIVPDVV</sequence>
<protein>
    <recommendedName>
        <fullName evidence="1">Acyl-CoA thioesterase-like C-terminal domain-containing protein</fullName>
    </recommendedName>
</protein>
<dbReference type="InterPro" id="IPR029069">
    <property type="entry name" value="HotDog_dom_sf"/>
</dbReference>
<dbReference type="KEGG" id="aym:YM304_06950"/>
<keyword evidence="3" id="KW-1185">Reference proteome</keyword>
<reference evidence="2 3" key="1">
    <citation type="journal article" date="2013" name="Int. J. Syst. Evol. Microbiol.">
        <title>Ilumatobacter nonamiense sp. nov. and Ilumatobacter coccineum sp. nov., isolated from seashore sand.</title>
        <authorList>
            <person name="Matsumoto A."/>
            <person name="Kasai H."/>
            <person name="Matsuo Y."/>
            <person name="Shizuri Y."/>
            <person name="Ichikawa N."/>
            <person name="Fujita N."/>
            <person name="Omura S."/>
            <person name="Takahashi Y."/>
        </authorList>
    </citation>
    <scope>NUCLEOTIDE SEQUENCE [LARGE SCALE GENOMIC DNA]</scope>
    <source>
        <strain evidence="3">NBRC 103263 / KCTC 29153 / YM16-304</strain>
    </source>
</reference>